<gene>
    <name evidence="2" type="ORF">DFH08DRAFT_828384</name>
</gene>
<evidence type="ECO:0000313" key="3">
    <source>
        <dbReference type="Proteomes" id="UP001218218"/>
    </source>
</evidence>
<evidence type="ECO:0000256" key="1">
    <source>
        <dbReference type="SAM" id="SignalP"/>
    </source>
</evidence>
<sequence length="312" mass="33738">MFNKAFFAIFAMVMVQGVISVPQIGFPVACTGAGDPTCTANGEVCCDLTSVGLGHLHFIPQNSGWVMAAVAESVPQPPTATRALRKALVSLRCKEMIDSQFERHLYKQDEARRQHELNCQTRNCEPYVRQDGKKSSRATILARGQESWDTISTANAVAQEESARIARVVDYVPNPAPVVQGPVSIAPNPTLVVPTATAAPHESTTQLPLDPNAIVAPVQSTLTLTKPIDSTIPQYIHAGPALTTEHDSTFDINPIQTYPKDISLLTDEQFNRFLKLNSSDAGSSDVRMGALEIAPCPRSLPPSHLDISTITQ</sequence>
<proteinExistence type="predicted"/>
<organism evidence="2 3">
    <name type="scientific">Mycena albidolilacea</name>
    <dbReference type="NCBI Taxonomy" id="1033008"/>
    <lineage>
        <taxon>Eukaryota</taxon>
        <taxon>Fungi</taxon>
        <taxon>Dikarya</taxon>
        <taxon>Basidiomycota</taxon>
        <taxon>Agaricomycotina</taxon>
        <taxon>Agaricomycetes</taxon>
        <taxon>Agaricomycetidae</taxon>
        <taxon>Agaricales</taxon>
        <taxon>Marasmiineae</taxon>
        <taxon>Mycenaceae</taxon>
        <taxon>Mycena</taxon>
    </lineage>
</organism>
<accession>A0AAD6YWH0</accession>
<evidence type="ECO:0000313" key="2">
    <source>
        <dbReference type="EMBL" id="KAJ7300532.1"/>
    </source>
</evidence>
<name>A0AAD6YWH0_9AGAR</name>
<dbReference type="EMBL" id="JARIHO010000163">
    <property type="protein sequence ID" value="KAJ7300532.1"/>
    <property type="molecule type" value="Genomic_DNA"/>
</dbReference>
<comment type="caution">
    <text evidence="2">The sequence shown here is derived from an EMBL/GenBank/DDBJ whole genome shotgun (WGS) entry which is preliminary data.</text>
</comment>
<feature type="signal peptide" evidence="1">
    <location>
        <begin position="1"/>
        <end position="20"/>
    </location>
</feature>
<dbReference type="Proteomes" id="UP001218218">
    <property type="component" value="Unassembled WGS sequence"/>
</dbReference>
<feature type="chain" id="PRO_5042080255" evidence="1">
    <location>
        <begin position="21"/>
        <end position="312"/>
    </location>
</feature>
<dbReference type="AlphaFoldDB" id="A0AAD6YWH0"/>
<reference evidence="2" key="1">
    <citation type="submission" date="2023-03" db="EMBL/GenBank/DDBJ databases">
        <title>Massive genome expansion in bonnet fungi (Mycena s.s.) driven by repeated elements and novel gene families across ecological guilds.</title>
        <authorList>
            <consortium name="Lawrence Berkeley National Laboratory"/>
            <person name="Harder C.B."/>
            <person name="Miyauchi S."/>
            <person name="Viragh M."/>
            <person name="Kuo A."/>
            <person name="Thoen E."/>
            <person name="Andreopoulos B."/>
            <person name="Lu D."/>
            <person name="Skrede I."/>
            <person name="Drula E."/>
            <person name="Henrissat B."/>
            <person name="Morin E."/>
            <person name="Kohler A."/>
            <person name="Barry K."/>
            <person name="LaButti K."/>
            <person name="Morin E."/>
            <person name="Salamov A."/>
            <person name="Lipzen A."/>
            <person name="Mereny Z."/>
            <person name="Hegedus B."/>
            <person name="Baldrian P."/>
            <person name="Stursova M."/>
            <person name="Weitz H."/>
            <person name="Taylor A."/>
            <person name="Grigoriev I.V."/>
            <person name="Nagy L.G."/>
            <person name="Martin F."/>
            <person name="Kauserud H."/>
        </authorList>
    </citation>
    <scope>NUCLEOTIDE SEQUENCE</scope>
    <source>
        <strain evidence="2">CBHHK002</strain>
    </source>
</reference>
<keyword evidence="3" id="KW-1185">Reference proteome</keyword>
<protein>
    <submittedName>
        <fullName evidence="2">Uncharacterized protein</fullName>
    </submittedName>
</protein>
<keyword evidence="1" id="KW-0732">Signal</keyword>